<comment type="caution">
    <text evidence="3">The sequence shown here is derived from an EMBL/GenBank/DDBJ whole genome shotgun (WGS) entry which is preliminary data.</text>
</comment>
<evidence type="ECO:0000313" key="3">
    <source>
        <dbReference type="EMBL" id="CDH52605.1"/>
    </source>
</evidence>
<dbReference type="AlphaFoldDB" id="A0A068RSC6"/>
<reference evidence="3" key="1">
    <citation type="submission" date="2013-08" db="EMBL/GenBank/DDBJ databases">
        <title>Gene expansion shapes genome architecture in the human pathogen Lichtheimia corymbifera: an evolutionary genomics analysis in the ancient terrestrial Mucorales (Mucoromycotina).</title>
        <authorList>
            <person name="Schwartze V.U."/>
            <person name="Winter S."/>
            <person name="Shelest E."/>
            <person name="Marcet-Houben M."/>
            <person name="Horn F."/>
            <person name="Wehner S."/>
            <person name="Hoffmann K."/>
            <person name="Riege K."/>
            <person name="Sammeth M."/>
            <person name="Nowrousian M."/>
            <person name="Valiante V."/>
            <person name="Linde J."/>
            <person name="Jacobsen I.D."/>
            <person name="Marz M."/>
            <person name="Brakhage A.A."/>
            <person name="Gabaldon T."/>
            <person name="Bocker S."/>
            <person name="Voigt K."/>
        </authorList>
    </citation>
    <scope>NUCLEOTIDE SEQUENCE [LARGE SCALE GENOMIC DNA]</scope>
    <source>
        <strain evidence="3">FSU 9682</strain>
    </source>
</reference>
<dbReference type="Proteomes" id="UP000027586">
    <property type="component" value="Unassembled WGS sequence"/>
</dbReference>
<accession>A0A068RSC6</accession>
<dbReference type="STRING" id="1263082.A0A068RSC6"/>
<feature type="compositionally biased region" description="Low complexity" evidence="1">
    <location>
        <begin position="25"/>
        <end position="47"/>
    </location>
</feature>
<dbReference type="EMBL" id="CBTN010000014">
    <property type="protein sequence ID" value="CDH52605.1"/>
    <property type="molecule type" value="Genomic_DNA"/>
</dbReference>
<dbReference type="PANTHER" id="PTHR43591:SF24">
    <property type="entry name" value="2-METHOXY-6-POLYPRENYL-1,4-BENZOQUINOL METHYLASE, MITOCHONDRIAL"/>
    <property type="match status" value="1"/>
</dbReference>
<protein>
    <submittedName>
        <fullName evidence="3">Methyltransferase type 11</fullName>
    </submittedName>
</protein>
<dbReference type="InterPro" id="IPR029063">
    <property type="entry name" value="SAM-dependent_MTases_sf"/>
</dbReference>
<proteinExistence type="predicted"/>
<feature type="domain" description="Methyltransferase" evidence="2">
    <location>
        <begin position="106"/>
        <end position="197"/>
    </location>
</feature>
<organism evidence="3 4">
    <name type="scientific">Lichtheimia corymbifera JMRC:FSU:9682</name>
    <dbReference type="NCBI Taxonomy" id="1263082"/>
    <lineage>
        <taxon>Eukaryota</taxon>
        <taxon>Fungi</taxon>
        <taxon>Fungi incertae sedis</taxon>
        <taxon>Mucoromycota</taxon>
        <taxon>Mucoromycotina</taxon>
        <taxon>Mucoromycetes</taxon>
        <taxon>Mucorales</taxon>
        <taxon>Lichtheimiaceae</taxon>
        <taxon>Lichtheimia</taxon>
    </lineage>
</organism>
<dbReference type="OrthoDB" id="2013972at2759"/>
<dbReference type="GO" id="GO:0032259">
    <property type="term" value="P:methylation"/>
    <property type="evidence" value="ECO:0007669"/>
    <property type="project" value="UniProtKB-KW"/>
</dbReference>
<keyword evidence="3" id="KW-0808">Transferase</keyword>
<dbReference type="VEuPathDB" id="FungiDB:LCOR_04061.1"/>
<gene>
    <name evidence="3" type="ORF">LCOR_04061.1</name>
</gene>
<evidence type="ECO:0000313" key="4">
    <source>
        <dbReference type="Proteomes" id="UP000027586"/>
    </source>
</evidence>
<dbReference type="SUPFAM" id="SSF53335">
    <property type="entry name" value="S-adenosyl-L-methionine-dependent methyltransferases"/>
    <property type="match status" value="1"/>
</dbReference>
<dbReference type="Pfam" id="PF13649">
    <property type="entry name" value="Methyltransf_25"/>
    <property type="match status" value="1"/>
</dbReference>
<evidence type="ECO:0000259" key="2">
    <source>
        <dbReference type="Pfam" id="PF13649"/>
    </source>
</evidence>
<name>A0A068RSC6_9FUNG</name>
<feature type="region of interest" description="Disordered" evidence="1">
    <location>
        <begin position="18"/>
        <end position="54"/>
    </location>
</feature>
<evidence type="ECO:0000256" key="1">
    <source>
        <dbReference type="SAM" id="MobiDB-lite"/>
    </source>
</evidence>
<keyword evidence="4" id="KW-1185">Reference proteome</keyword>
<sequence length="330" mass="37222">MSFFNFFRVLNRKARRSLSGRVKQQSRMSSVSSSSQDVSFTSSTSSSKYRYDGGRRYHGDEKVAYLLPNDNEEDDRMHQQHFLVALAFGSHFDSPVQAELEAGTNVLDSACGPATWAMQMAKTYPKSKVYGTDISERFPDSIKPSNCEFLVHNIVENPPFPDDYFGFIHQRFLLLGIAKKDWPQILAHHLRTLKPGGWIELTELSYAKLVNAGPKAQLTFDTAITVMNQGGMDIDLANSLEPMLKDAGFVNVQTRSFDMPMNHGGKVGELFWEDFQQGYHSARPIWAKIHPDIAAPGAFEKYIEETGEECKQYQTCVPFTRAFAQKPPLA</sequence>
<dbReference type="Gene3D" id="3.40.50.150">
    <property type="entry name" value="Vaccinia Virus protein VP39"/>
    <property type="match status" value="1"/>
</dbReference>
<keyword evidence="3" id="KW-0489">Methyltransferase</keyword>
<dbReference type="GO" id="GO:0008168">
    <property type="term" value="F:methyltransferase activity"/>
    <property type="evidence" value="ECO:0007669"/>
    <property type="project" value="UniProtKB-KW"/>
</dbReference>
<dbReference type="CDD" id="cd02440">
    <property type="entry name" value="AdoMet_MTases"/>
    <property type="match status" value="1"/>
</dbReference>
<dbReference type="InterPro" id="IPR041698">
    <property type="entry name" value="Methyltransf_25"/>
</dbReference>
<dbReference type="PANTHER" id="PTHR43591">
    <property type="entry name" value="METHYLTRANSFERASE"/>
    <property type="match status" value="1"/>
</dbReference>